<name>A0A6G0YBG3_APHCR</name>
<sequence>MERLSLAMKYDEHFRHVMALLDTTVERDYKAKIISLDVLSVQFKDHGNDKEIMKKKLQEMRIECERLMHNLKSSNRLLDEANKEKRHAEVERDNMAQKLENFYRLFNSANNSNINRSGSPVFQCEAERFDQIPRQDTTESVLSDISYSRVEDSLDSDKNFEDAMDRWEPEVFDTVKRKRTSGVTNPNEMRKEIETTTTTATQIVATTTVTMQPFTRNISAKSVIEAKPSNLFPTPSAPPISDSLDSFDSDPYGNENNQNIPNTIHSSSALNKLNNRAHNFTQKSVIIPEICGPCGKNILNDYIDAPCLKVEPIHNSILEFLVVFKILSIKPLFEVQNEEVGARSELYYCKATAHLEHKDKIPLPCIPVKSTPSKNGGRIADYSPMVNGRPMIPALVIHCVNEIEQRGFDTVGLYRIPGSEKDVKALKEKFRKGVPNLSDVDIHVVCGCLKDFLRTLDDPLIPHYDWKTFTDAVRNSKDETEHRLYQAISLLPPPNRNTLAYIMLHLQKVAATPDCKMPVGNLARVFGPTIVGYSSEVSENLYFDCELSNKVVEEMLKLSPDYWSNFLNNLVPLRAQNTPLKRTSSRPLQPTHTPITKNNRIFGSSTKRRYLESPRSVKAARIKQLESKKK</sequence>
<dbReference type="SUPFAM" id="SSF48350">
    <property type="entry name" value="GTPase activation domain, GAP"/>
    <property type="match status" value="1"/>
</dbReference>
<dbReference type="PANTHER" id="PTHR46199">
    <property type="entry name" value="RAC GTPASE-ACTIVATING PROTEIN 1"/>
    <property type="match status" value="1"/>
</dbReference>
<dbReference type="GO" id="GO:0097149">
    <property type="term" value="C:centralspindlin complex"/>
    <property type="evidence" value="ECO:0007669"/>
    <property type="project" value="TreeGrafter"/>
</dbReference>
<dbReference type="Pfam" id="PF00620">
    <property type="entry name" value="RhoGAP"/>
    <property type="match status" value="1"/>
</dbReference>
<evidence type="ECO:0000256" key="1">
    <source>
        <dbReference type="SAM" id="Coils"/>
    </source>
</evidence>
<dbReference type="PANTHER" id="PTHR46199:SF3">
    <property type="entry name" value="RAC GTPASE-ACTIVATING PROTEIN 1"/>
    <property type="match status" value="1"/>
</dbReference>
<feature type="region of interest" description="Disordered" evidence="2">
    <location>
        <begin position="610"/>
        <end position="630"/>
    </location>
</feature>
<dbReference type="GO" id="GO:0030496">
    <property type="term" value="C:midbody"/>
    <property type="evidence" value="ECO:0007669"/>
    <property type="project" value="TreeGrafter"/>
</dbReference>
<keyword evidence="5" id="KW-1185">Reference proteome</keyword>
<dbReference type="OrthoDB" id="2218807at2759"/>
<dbReference type="Gene3D" id="1.10.555.10">
    <property type="entry name" value="Rho GTPase activation protein"/>
    <property type="match status" value="1"/>
</dbReference>
<evidence type="ECO:0000313" key="5">
    <source>
        <dbReference type="Proteomes" id="UP000478052"/>
    </source>
</evidence>
<dbReference type="AlphaFoldDB" id="A0A6G0YBG3"/>
<evidence type="ECO:0000259" key="3">
    <source>
        <dbReference type="PROSITE" id="PS50238"/>
    </source>
</evidence>
<protein>
    <submittedName>
        <fullName evidence="4">Rac GTPase-activating protein 1-like</fullName>
    </submittedName>
</protein>
<dbReference type="GO" id="GO:0005096">
    <property type="term" value="F:GTPase activator activity"/>
    <property type="evidence" value="ECO:0007669"/>
    <property type="project" value="TreeGrafter"/>
</dbReference>
<dbReference type="InterPro" id="IPR000198">
    <property type="entry name" value="RhoGAP_dom"/>
</dbReference>
<keyword evidence="1" id="KW-0175">Coiled coil</keyword>
<gene>
    <name evidence="4" type="ORF">FWK35_00023737</name>
</gene>
<dbReference type="GO" id="GO:0051233">
    <property type="term" value="C:spindle midzone"/>
    <property type="evidence" value="ECO:0007669"/>
    <property type="project" value="TreeGrafter"/>
</dbReference>
<dbReference type="PROSITE" id="PS50238">
    <property type="entry name" value="RHOGAP"/>
    <property type="match status" value="1"/>
</dbReference>
<dbReference type="GO" id="GO:0000281">
    <property type="term" value="P:mitotic cytokinesis"/>
    <property type="evidence" value="ECO:0007669"/>
    <property type="project" value="TreeGrafter"/>
</dbReference>
<feature type="region of interest" description="Disordered" evidence="2">
    <location>
        <begin position="581"/>
        <end position="600"/>
    </location>
</feature>
<comment type="caution">
    <text evidence="4">The sequence shown here is derived from an EMBL/GenBank/DDBJ whole genome shotgun (WGS) entry which is preliminary data.</text>
</comment>
<dbReference type="EMBL" id="VUJU01004958">
    <property type="protein sequence ID" value="KAF0752706.1"/>
    <property type="molecule type" value="Genomic_DNA"/>
</dbReference>
<dbReference type="SMART" id="SM00324">
    <property type="entry name" value="RhoGAP"/>
    <property type="match status" value="1"/>
</dbReference>
<dbReference type="Proteomes" id="UP000478052">
    <property type="component" value="Unassembled WGS sequence"/>
</dbReference>
<dbReference type="CDD" id="cd04382">
    <property type="entry name" value="RhoGAP_MgcRacGAP"/>
    <property type="match status" value="1"/>
</dbReference>
<dbReference type="GO" id="GO:0032154">
    <property type="term" value="C:cleavage furrow"/>
    <property type="evidence" value="ECO:0007669"/>
    <property type="project" value="TreeGrafter"/>
</dbReference>
<evidence type="ECO:0000313" key="4">
    <source>
        <dbReference type="EMBL" id="KAF0752706.1"/>
    </source>
</evidence>
<organism evidence="4 5">
    <name type="scientific">Aphis craccivora</name>
    <name type="common">Cowpea aphid</name>
    <dbReference type="NCBI Taxonomy" id="307492"/>
    <lineage>
        <taxon>Eukaryota</taxon>
        <taxon>Metazoa</taxon>
        <taxon>Ecdysozoa</taxon>
        <taxon>Arthropoda</taxon>
        <taxon>Hexapoda</taxon>
        <taxon>Insecta</taxon>
        <taxon>Pterygota</taxon>
        <taxon>Neoptera</taxon>
        <taxon>Paraneoptera</taxon>
        <taxon>Hemiptera</taxon>
        <taxon>Sternorrhyncha</taxon>
        <taxon>Aphidomorpha</taxon>
        <taxon>Aphidoidea</taxon>
        <taxon>Aphididae</taxon>
        <taxon>Aphidini</taxon>
        <taxon>Aphis</taxon>
        <taxon>Aphis</taxon>
    </lineage>
</organism>
<reference evidence="4 5" key="1">
    <citation type="submission" date="2019-08" db="EMBL/GenBank/DDBJ databases">
        <title>Whole genome of Aphis craccivora.</title>
        <authorList>
            <person name="Voronova N.V."/>
            <person name="Shulinski R.S."/>
            <person name="Bandarenka Y.V."/>
            <person name="Zhorov D.G."/>
            <person name="Warner D."/>
        </authorList>
    </citation>
    <scope>NUCLEOTIDE SEQUENCE [LARGE SCALE GENOMIC DNA]</scope>
    <source>
        <strain evidence="4">180601</strain>
        <tissue evidence="4">Whole Body</tissue>
    </source>
</reference>
<dbReference type="GO" id="GO:0051256">
    <property type="term" value="P:mitotic spindle midzone assembly"/>
    <property type="evidence" value="ECO:0007669"/>
    <property type="project" value="TreeGrafter"/>
</dbReference>
<dbReference type="GO" id="GO:0007266">
    <property type="term" value="P:Rho protein signal transduction"/>
    <property type="evidence" value="ECO:0007669"/>
    <property type="project" value="TreeGrafter"/>
</dbReference>
<dbReference type="GO" id="GO:0005634">
    <property type="term" value="C:nucleus"/>
    <property type="evidence" value="ECO:0007669"/>
    <property type="project" value="TreeGrafter"/>
</dbReference>
<evidence type="ECO:0000256" key="2">
    <source>
        <dbReference type="SAM" id="MobiDB-lite"/>
    </source>
</evidence>
<dbReference type="InterPro" id="IPR008936">
    <property type="entry name" value="Rho_GTPase_activation_prot"/>
</dbReference>
<feature type="domain" description="Rho-GAP" evidence="3">
    <location>
        <begin position="380"/>
        <end position="563"/>
    </location>
</feature>
<accession>A0A6G0YBG3</accession>
<feature type="coiled-coil region" evidence="1">
    <location>
        <begin position="50"/>
        <end position="98"/>
    </location>
</feature>
<proteinExistence type="predicted"/>